<reference evidence="3 4" key="1">
    <citation type="submission" date="2019-09" db="EMBL/GenBank/DDBJ databases">
        <title>In-depth cultivation of the pig gut microbiome towards novel bacterial diversity and tailored functional studies.</title>
        <authorList>
            <person name="Wylensek D."/>
            <person name="Hitch T.C.A."/>
            <person name="Clavel T."/>
        </authorList>
    </citation>
    <scope>NUCLEOTIDE SEQUENCE [LARGE SCALE GENOMIC DNA]</scope>
    <source>
        <strain evidence="3 4">WCA3-693-APC-4?</strain>
    </source>
</reference>
<sequence>MLVARELKYYPTEEVDIQKKPKRKPKKVQQKKKRNNSLAKLMILSIPLFFLGIALLILFRYANITAVRQEITKLEREKAELEVLKQDLIGDLEGIKSSTKIAEDAITKLGMNYPDEGQIVYIAVNQSTIDDLENTNKQSPLKKIFSIVANLF</sequence>
<organism evidence="3 4">
    <name type="scientific">Tissierella pigra</name>
    <dbReference type="NCBI Taxonomy" id="2607614"/>
    <lineage>
        <taxon>Bacteria</taxon>
        <taxon>Bacillati</taxon>
        <taxon>Bacillota</taxon>
        <taxon>Tissierellia</taxon>
        <taxon>Tissierellales</taxon>
        <taxon>Tissierellaceae</taxon>
        <taxon>Tissierella</taxon>
    </lineage>
</organism>
<evidence type="ECO:0000313" key="3">
    <source>
        <dbReference type="EMBL" id="MSU01326.1"/>
    </source>
</evidence>
<evidence type="ECO:0000313" key="4">
    <source>
        <dbReference type="Proteomes" id="UP000469523"/>
    </source>
</evidence>
<dbReference type="AlphaFoldDB" id="A0A6N7XI50"/>
<keyword evidence="2" id="KW-1133">Transmembrane helix</keyword>
<dbReference type="Proteomes" id="UP000469523">
    <property type="component" value="Unassembled WGS sequence"/>
</dbReference>
<gene>
    <name evidence="3" type="ORF">FYJ83_07590</name>
</gene>
<feature type="coiled-coil region" evidence="1">
    <location>
        <begin position="64"/>
        <end position="91"/>
    </location>
</feature>
<keyword evidence="1" id="KW-0175">Coiled coil</keyword>
<feature type="transmembrane region" description="Helical" evidence="2">
    <location>
        <begin position="41"/>
        <end position="62"/>
    </location>
</feature>
<evidence type="ECO:0008006" key="5">
    <source>
        <dbReference type="Google" id="ProtNLM"/>
    </source>
</evidence>
<keyword evidence="4" id="KW-1185">Reference proteome</keyword>
<dbReference type="RefSeq" id="WP_154439739.1">
    <property type="nucleotide sequence ID" value="NZ_JAHLPJ010000001.1"/>
</dbReference>
<keyword evidence="2" id="KW-0812">Transmembrane</keyword>
<keyword evidence="2" id="KW-0472">Membrane</keyword>
<dbReference type="EMBL" id="VUNQ01000013">
    <property type="protein sequence ID" value="MSU01326.1"/>
    <property type="molecule type" value="Genomic_DNA"/>
</dbReference>
<evidence type="ECO:0000256" key="1">
    <source>
        <dbReference type="SAM" id="Coils"/>
    </source>
</evidence>
<comment type="caution">
    <text evidence="3">The sequence shown here is derived from an EMBL/GenBank/DDBJ whole genome shotgun (WGS) entry which is preliminary data.</text>
</comment>
<proteinExistence type="predicted"/>
<accession>A0A6N7XI50</accession>
<evidence type="ECO:0000256" key="2">
    <source>
        <dbReference type="SAM" id="Phobius"/>
    </source>
</evidence>
<name>A0A6N7XI50_9FIRM</name>
<protein>
    <recommendedName>
        <fullName evidence="5">Cell division protein FtsL</fullName>
    </recommendedName>
</protein>